<feature type="transmembrane region" description="Helical" evidence="1">
    <location>
        <begin position="12"/>
        <end position="31"/>
    </location>
</feature>
<proteinExistence type="predicted"/>
<name>E0SA56_ENCIT</name>
<evidence type="ECO:0000256" key="1">
    <source>
        <dbReference type="SAM" id="Phobius"/>
    </source>
</evidence>
<dbReference type="HOGENOM" id="CLU_1366628_0_0_1"/>
<reference evidence="2 3" key="2">
    <citation type="journal article" date="2012" name="Proc. Natl. Acad. Sci. U.S.A.">
        <title>Gain and loss of multiple functionally related, horizontally transferred genes in the reduced genomes of two microsporidian parasites.</title>
        <authorList>
            <person name="Pombert J.-F."/>
            <person name="Selman M."/>
            <person name="Burki F."/>
            <person name="Bardell F.T."/>
            <person name="Farinelli L."/>
            <person name="Solter L.F."/>
            <person name="Whitman D.W."/>
            <person name="Weiss L.M."/>
            <person name="Corradi N."/>
            <person name="Keeling P.J."/>
        </authorList>
    </citation>
    <scope>NUCLEOTIDE SEQUENCE [LARGE SCALE GENOMIC DNA]</scope>
    <source>
        <strain evidence="2 3">ATCC 50506</strain>
    </source>
</reference>
<dbReference type="EMBL" id="CP001952">
    <property type="protein sequence ID" value="ADM12678.1"/>
    <property type="molecule type" value="Genomic_DNA"/>
</dbReference>
<dbReference type="Proteomes" id="UP000002313">
    <property type="component" value="Chromosome XI"/>
</dbReference>
<keyword evidence="1" id="KW-1133">Transmembrane helix</keyword>
<evidence type="ECO:0000313" key="3">
    <source>
        <dbReference type="Proteomes" id="UP000002313"/>
    </source>
</evidence>
<dbReference type="KEGG" id="ein:Eint_111790"/>
<dbReference type="VEuPathDB" id="MicrosporidiaDB:Eint_111790"/>
<dbReference type="OrthoDB" id="2191933at2759"/>
<reference evidence="2 3" key="1">
    <citation type="journal article" date="2010" name="Nat. Commun.">
        <title>The complete sequence of the smallest known nuclear genome from the microsporidian Encephalitozoon intestinalis.</title>
        <authorList>
            <person name="Corradi N."/>
            <person name="Pombert J.-F."/>
            <person name="Farinelli L."/>
            <person name="Didier E.S."/>
            <person name="Keeling P.J."/>
        </authorList>
    </citation>
    <scope>NUCLEOTIDE SEQUENCE [LARGE SCALE GENOMIC DNA]</scope>
    <source>
        <strain evidence="2 3">ATCC 50506</strain>
    </source>
</reference>
<sequence length="198" mass="22973">MEKKVKAGLVNSVLISIIIILGIIITHLSFYNSLRDMIFKNPENIILMNKRDIEKNIYGDRMKIQIPPESLSEEMWAGFESLCTNAIIIVSQGDYVKVFNIISRKMNQYKHNEYIKHLESIGNYLFFLNNSNYSIRNFLRDSLGYDGRNVIEDSPMIYGCLILPNTDGGLKFMSKSKIMDVNCNWENIMGYIYLDQNM</sequence>
<accession>E0SA56</accession>
<keyword evidence="3" id="KW-1185">Reference proteome</keyword>
<protein>
    <submittedName>
        <fullName evidence="2">Uncharacterized protein</fullName>
    </submittedName>
</protein>
<keyword evidence="1" id="KW-0472">Membrane</keyword>
<evidence type="ECO:0000313" key="2">
    <source>
        <dbReference type="EMBL" id="ADM12678.1"/>
    </source>
</evidence>
<dbReference type="GeneID" id="9699747"/>
<organism evidence="2 3">
    <name type="scientific">Encephalitozoon intestinalis (strain ATCC 50506)</name>
    <name type="common">Microsporidian parasite</name>
    <name type="synonym">Septata intestinalis</name>
    <dbReference type="NCBI Taxonomy" id="876142"/>
    <lineage>
        <taxon>Eukaryota</taxon>
        <taxon>Fungi</taxon>
        <taxon>Fungi incertae sedis</taxon>
        <taxon>Microsporidia</taxon>
        <taxon>Unikaryonidae</taxon>
        <taxon>Encephalitozoon</taxon>
    </lineage>
</organism>
<dbReference type="AlphaFoldDB" id="E0SA56"/>
<dbReference type="RefSeq" id="XP_003074038.1">
    <property type="nucleotide sequence ID" value="XM_003073992.1"/>
</dbReference>
<gene>
    <name evidence="2" type="ORF">Eint_111790</name>
</gene>
<keyword evidence="1" id="KW-0812">Transmembrane</keyword>